<dbReference type="Proteomes" id="UP000051841">
    <property type="component" value="Unassembled WGS sequence"/>
</dbReference>
<evidence type="ECO:0000256" key="5">
    <source>
        <dbReference type="ARBA" id="ARBA00022485"/>
    </source>
</evidence>
<dbReference type="NCBIfam" id="TIGR00550">
    <property type="entry name" value="nadA"/>
    <property type="match status" value="1"/>
</dbReference>
<dbReference type="GO" id="GO:0008987">
    <property type="term" value="F:quinolinate synthetase A activity"/>
    <property type="evidence" value="ECO:0007669"/>
    <property type="project" value="UniProtKB-UniRule"/>
</dbReference>
<dbReference type="PANTHER" id="PTHR30573:SF0">
    <property type="entry name" value="QUINOLINATE SYNTHASE, CHLOROPLASTIC"/>
    <property type="match status" value="1"/>
</dbReference>
<dbReference type="UniPathway" id="UPA00253">
    <property type="reaction ID" value="UER00327"/>
</dbReference>
<keyword evidence="9" id="KW-0408">Iron</keyword>
<comment type="catalytic activity">
    <reaction evidence="11">
        <text>iminosuccinate + dihydroxyacetone phosphate = quinolinate + phosphate + 2 H2O + H(+)</text>
        <dbReference type="Rhea" id="RHEA:25888"/>
        <dbReference type="ChEBI" id="CHEBI:15377"/>
        <dbReference type="ChEBI" id="CHEBI:15378"/>
        <dbReference type="ChEBI" id="CHEBI:29959"/>
        <dbReference type="ChEBI" id="CHEBI:43474"/>
        <dbReference type="ChEBI" id="CHEBI:57642"/>
        <dbReference type="ChEBI" id="CHEBI:77875"/>
        <dbReference type="EC" id="2.5.1.72"/>
    </reaction>
    <physiologicalReaction direction="left-to-right" evidence="11">
        <dbReference type="Rhea" id="RHEA:25889"/>
    </physiologicalReaction>
</comment>
<proteinExistence type="predicted"/>
<dbReference type="Gene3D" id="3.40.50.10800">
    <property type="entry name" value="NadA-like"/>
    <property type="match status" value="3"/>
</dbReference>
<sequence length="305" mass="34365">MNTRELQDEIIKLKKEKDVCILAHAYQSPDIIDVADFTGDSYALSKLAATAPQKTIIMCGVRFMADTVKILSPEKKVFIANEDALCPMADQLNIEDLRYLKKAHPDHIVCAYINTTTAIKTEVDLVVTSSSAKKILENTEEKNILFVPDQNLGTWLKKQLPQKNMVVYPGGCPTHMRLRKEHILRMKEKHPNAKVLVHPECLQEVSKIADYVGSTTGIMNYAKESNDTEFIIGTENSIVTHLQMACPDKMFYTVSKHCICHNMKATTLTDVYNTLRGRGGKEILLDEETIKKARKPIDEMIKRGG</sequence>
<keyword evidence="8" id="KW-0479">Metal-binding</keyword>
<evidence type="ECO:0000256" key="11">
    <source>
        <dbReference type="ARBA" id="ARBA00050125"/>
    </source>
</evidence>
<organism evidence="14 15">
    <name type="scientific">Kandleria vitulina DSM 20405</name>
    <dbReference type="NCBI Taxonomy" id="1410657"/>
    <lineage>
        <taxon>Bacteria</taxon>
        <taxon>Bacillati</taxon>
        <taxon>Bacillota</taxon>
        <taxon>Erysipelotrichia</taxon>
        <taxon>Erysipelotrichales</taxon>
        <taxon>Coprobacillaceae</taxon>
        <taxon>Kandleria</taxon>
    </lineage>
</organism>
<dbReference type="NCBIfam" id="NF006878">
    <property type="entry name" value="PRK09375.1-2"/>
    <property type="match status" value="1"/>
</dbReference>
<keyword evidence="7" id="KW-0808">Transferase</keyword>
<keyword evidence="6" id="KW-0662">Pyridine nucleotide biosynthesis</keyword>
<dbReference type="InterPro" id="IPR003473">
    <property type="entry name" value="NadA"/>
</dbReference>
<dbReference type="FunFam" id="3.40.50.10800:FF:000001">
    <property type="entry name" value="Quinolinate synthase A"/>
    <property type="match status" value="1"/>
</dbReference>
<dbReference type="GO" id="GO:0005829">
    <property type="term" value="C:cytosol"/>
    <property type="evidence" value="ECO:0007669"/>
    <property type="project" value="TreeGrafter"/>
</dbReference>
<comment type="pathway">
    <text evidence="3">Cofactor biosynthesis; NAD(+) biosynthesis; quinolinate from iminoaspartate: step 1/1.</text>
</comment>
<evidence type="ECO:0000313" key="14">
    <source>
        <dbReference type="EMBL" id="KRN50646.1"/>
    </source>
</evidence>
<evidence type="ECO:0000256" key="8">
    <source>
        <dbReference type="ARBA" id="ARBA00022723"/>
    </source>
</evidence>
<dbReference type="InterPro" id="IPR036094">
    <property type="entry name" value="NadA_sf"/>
</dbReference>
<evidence type="ECO:0000256" key="9">
    <source>
        <dbReference type="ARBA" id="ARBA00023004"/>
    </source>
</evidence>
<dbReference type="PANTHER" id="PTHR30573">
    <property type="entry name" value="QUINOLINATE SYNTHETASE A"/>
    <property type="match status" value="1"/>
</dbReference>
<keyword evidence="5" id="KW-0004">4Fe-4S</keyword>
<evidence type="ECO:0000256" key="1">
    <source>
        <dbReference type="ARBA" id="ARBA00001966"/>
    </source>
</evidence>
<reference evidence="14 15" key="1">
    <citation type="journal article" date="2015" name="Genome Announc.">
        <title>Expanding the biotechnology potential of lactobacilli through comparative genomics of 213 strains and associated genera.</title>
        <authorList>
            <person name="Sun Z."/>
            <person name="Harris H.M."/>
            <person name="McCann A."/>
            <person name="Guo C."/>
            <person name="Argimon S."/>
            <person name="Zhang W."/>
            <person name="Yang X."/>
            <person name="Jeffery I.B."/>
            <person name="Cooney J.C."/>
            <person name="Kagawa T.F."/>
            <person name="Liu W."/>
            <person name="Song Y."/>
            <person name="Salvetti E."/>
            <person name="Wrobel A."/>
            <person name="Rasinkangas P."/>
            <person name="Parkhill J."/>
            <person name="Rea M.C."/>
            <person name="O'Sullivan O."/>
            <person name="Ritari J."/>
            <person name="Douillard F.P."/>
            <person name="Paul Ross R."/>
            <person name="Yang R."/>
            <person name="Briner A.E."/>
            <person name="Felis G.E."/>
            <person name="de Vos W.M."/>
            <person name="Barrangou R."/>
            <person name="Klaenhammer T.R."/>
            <person name="Caufield P.W."/>
            <person name="Cui Y."/>
            <person name="Zhang H."/>
            <person name="O'Toole P.W."/>
        </authorList>
    </citation>
    <scope>NUCLEOTIDE SEQUENCE [LARGE SCALE GENOMIC DNA]</scope>
    <source>
        <strain evidence="14 15">DSM 20405</strain>
    </source>
</reference>
<name>A0A0R2HG78_9FIRM</name>
<comment type="function">
    <text evidence="2">Catalyzes the condensation of iminoaspartate with dihydroxyacetone phosphate to form quinolinate.</text>
</comment>
<dbReference type="AlphaFoldDB" id="A0A0R2HG78"/>
<evidence type="ECO:0000256" key="12">
    <source>
        <dbReference type="ARBA" id="ARBA00073059"/>
    </source>
</evidence>
<evidence type="ECO:0000256" key="6">
    <source>
        <dbReference type="ARBA" id="ARBA00022642"/>
    </source>
</evidence>
<keyword evidence="10" id="KW-0411">Iron-sulfur</keyword>
<evidence type="ECO:0000256" key="4">
    <source>
        <dbReference type="ARBA" id="ARBA00012669"/>
    </source>
</evidence>
<comment type="caution">
    <text evidence="14">The sequence shown here is derived from an EMBL/GenBank/DDBJ whole genome shotgun (WGS) entry which is preliminary data.</text>
</comment>
<dbReference type="PATRIC" id="fig|1410657.5.peg.2029"/>
<keyword evidence="15" id="KW-1185">Reference proteome</keyword>
<gene>
    <name evidence="14" type="ORF">IV49_GL001965</name>
</gene>
<comment type="cofactor">
    <cofactor evidence="1">
        <name>[4Fe-4S] cluster</name>
        <dbReference type="ChEBI" id="CHEBI:49883"/>
    </cofactor>
</comment>
<dbReference type="GO" id="GO:0046872">
    <property type="term" value="F:metal ion binding"/>
    <property type="evidence" value="ECO:0007669"/>
    <property type="project" value="UniProtKB-KW"/>
</dbReference>
<evidence type="ECO:0000313" key="15">
    <source>
        <dbReference type="Proteomes" id="UP000051841"/>
    </source>
</evidence>
<dbReference type="SUPFAM" id="SSF142754">
    <property type="entry name" value="NadA-like"/>
    <property type="match status" value="1"/>
</dbReference>
<dbReference type="EMBL" id="JQBL01000007">
    <property type="protein sequence ID" value="KRN50646.1"/>
    <property type="molecule type" value="Genomic_DNA"/>
</dbReference>
<evidence type="ECO:0000256" key="2">
    <source>
        <dbReference type="ARBA" id="ARBA00003791"/>
    </source>
</evidence>
<accession>A0A0R2HG78</accession>
<dbReference type="RefSeq" id="WP_029070689.1">
    <property type="nucleotide sequence ID" value="NZ_JNKN01000007.1"/>
</dbReference>
<dbReference type="GO" id="GO:0051539">
    <property type="term" value="F:4 iron, 4 sulfur cluster binding"/>
    <property type="evidence" value="ECO:0007669"/>
    <property type="project" value="UniProtKB-KW"/>
</dbReference>
<dbReference type="GO" id="GO:0034628">
    <property type="term" value="P:'de novo' NAD+ biosynthetic process from L-aspartate"/>
    <property type="evidence" value="ECO:0007669"/>
    <property type="project" value="TreeGrafter"/>
</dbReference>
<evidence type="ECO:0000256" key="13">
    <source>
        <dbReference type="NCBIfam" id="TIGR00550"/>
    </source>
</evidence>
<evidence type="ECO:0000256" key="3">
    <source>
        <dbReference type="ARBA" id="ARBA00005065"/>
    </source>
</evidence>
<dbReference type="Pfam" id="PF02445">
    <property type="entry name" value="NadA"/>
    <property type="match status" value="1"/>
</dbReference>
<protein>
    <recommendedName>
        <fullName evidence="12 13">Quinolinate synthase</fullName>
        <ecNumber evidence="4 13">2.5.1.72</ecNumber>
    </recommendedName>
</protein>
<evidence type="ECO:0000256" key="10">
    <source>
        <dbReference type="ARBA" id="ARBA00023014"/>
    </source>
</evidence>
<evidence type="ECO:0000256" key="7">
    <source>
        <dbReference type="ARBA" id="ARBA00022679"/>
    </source>
</evidence>
<dbReference type="EC" id="2.5.1.72" evidence="4 13"/>